<dbReference type="GO" id="GO:0005773">
    <property type="term" value="C:vacuole"/>
    <property type="evidence" value="ECO:0007669"/>
    <property type="project" value="GOC"/>
</dbReference>
<name>A0A2R5G7W0_9STRA</name>
<proteinExistence type="inferred from homology"/>
<dbReference type="OrthoDB" id="192611at2759"/>
<dbReference type="InterPro" id="IPR048501">
    <property type="entry name" value="Legum_prodom"/>
</dbReference>
<evidence type="ECO:0000256" key="9">
    <source>
        <dbReference type="SAM" id="SignalP"/>
    </source>
</evidence>
<dbReference type="Gene3D" id="1.10.132.130">
    <property type="match status" value="1"/>
</dbReference>
<dbReference type="AlphaFoldDB" id="A0A2R5G7W0"/>
<dbReference type="GO" id="GO:0051603">
    <property type="term" value="P:proteolysis involved in protein catabolic process"/>
    <property type="evidence" value="ECO:0007669"/>
    <property type="project" value="TreeGrafter"/>
</dbReference>
<sequence length="464" mass="51467">MVKLNVVQALLATALAALVGRTHADRWAILVCGSRGYFNYRHHADVCHAYHSLRERGIPDDHIITMMYDDVADSRMNPFPGQLFNRPNDQDSAQAIDVYKDCKKDYTKYQVTPTMFLNVIEGNEDETEGGPVLKSTAEDDVFINFVDHGAPNLVAFPRGELHARQLMRSIQRMHDKKMFRNLVFYMEACESGSMFRKLPTHLNVWAVTAANAHESSFATYCPPAGDLVNGKHLHTCLGDEFSVHWMEDTDAERPGQDETLEEQFARVQNATTKSHVLDFGDLATMSKDAIDEFLGAPASDGSSVRELPRISAAARDSQVDSRDVALVSKFFMYASEPTQENAVQLQAEVEHRRAVDATFAQLAAELLDDPRHIDAVLTARGEESPQEYECHRAANSAYKNACTEDGAWSDYSIKYSATLEALCERFAGRGPYKVVEAIRRVCAVGAQTAGTSSAFAVPSLAVVE</sequence>
<comment type="catalytic activity">
    <reaction evidence="1">
        <text>Hydrolysis of proteins and small molecule substrates at -Asn-|-Xaa- bonds.</text>
        <dbReference type="EC" id="3.4.22.34"/>
    </reaction>
</comment>
<gene>
    <name evidence="11" type="ORF">FCC1311_007922</name>
</gene>
<dbReference type="EMBL" id="BEYU01000006">
    <property type="protein sequence ID" value="GBG24573.1"/>
    <property type="molecule type" value="Genomic_DNA"/>
</dbReference>
<dbReference type="InParanoid" id="A0A2R5G7W0"/>
<dbReference type="InterPro" id="IPR001096">
    <property type="entry name" value="Peptidase_C13"/>
</dbReference>
<comment type="caution">
    <text evidence="11">The sequence shown here is derived from an EMBL/GenBank/DDBJ whole genome shotgun (WGS) entry which is preliminary data.</text>
</comment>
<evidence type="ECO:0000256" key="4">
    <source>
        <dbReference type="ARBA" id="ARBA00022670"/>
    </source>
</evidence>
<evidence type="ECO:0000256" key="3">
    <source>
        <dbReference type="ARBA" id="ARBA00012628"/>
    </source>
</evidence>
<evidence type="ECO:0000256" key="1">
    <source>
        <dbReference type="ARBA" id="ARBA00000810"/>
    </source>
</evidence>
<feature type="active site" evidence="8">
    <location>
        <position position="148"/>
    </location>
</feature>
<comment type="similarity">
    <text evidence="2">Belongs to the peptidase C13 family.</text>
</comment>
<dbReference type="PANTHER" id="PTHR12000">
    <property type="entry name" value="HEMOGLOBINASE FAMILY MEMBER"/>
    <property type="match status" value="1"/>
</dbReference>
<dbReference type="GO" id="GO:0004197">
    <property type="term" value="F:cysteine-type endopeptidase activity"/>
    <property type="evidence" value="ECO:0007669"/>
    <property type="project" value="UniProtKB-EC"/>
</dbReference>
<evidence type="ECO:0000313" key="11">
    <source>
        <dbReference type="EMBL" id="GBG24573.1"/>
    </source>
</evidence>
<dbReference type="PANTHER" id="PTHR12000:SF42">
    <property type="entry name" value="LEGUMAIN"/>
    <property type="match status" value="1"/>
</dbReference>
<dbReference type="Proteomes" id="UP000241890">
    <property type="component" value="Unassembled WGS sequence"/>
</dbReference>
<evidence type="ECO:0000313" key="12">
    <source>
        <dbReference type="Proteomes" id="UP000241890"/>
    </source>
</evidence>
<dbReference type="PIRSF" id="PIRSF019663">
    <property type="entry name" value="Legumain"/>
    <property type="match status" value="1"/>
</dbReference>
<dbReference type="InterPro" id="IPR046427">
    <property type="entry name" value="Legumain_prodom_sf"/>
</dbReference>
<evidence type="ECO:0000256" key="6">
    <source>
        <dbReference type="ARBA" id="ARBA00022801"/>
    </source>
</evidence>
<evidence type="ECO:0000256" key="5">
    <source>
        <dbReference type="ARBA" id="ARBA00022729"/>
    </source>
</evidence>
<dbReference type="Pfam" id="PF01650">
    <property type="entry name" value="Peptidase_C13"/>
    <property type="match status" value="1"/>
</dbReference>
<feature type="signal peptide" evidence="9">
    <location>
        <begin position="1"/>
        <end position="24"/>
    </location>
</feature>
<feature type="chain" id="PRO_5015354255" description="legumain" evidence="9">
    <location>
        <begin position="25"/>
        <end position="464"/>
    </location>
</feature>
<dbReference type="CDD" id="cd21115">
    <property type="entry name" value="legumain_C"/>
    <property type="match status" value="1"/>
</dbReference>
<feature type="active site" description="Nucleophile" evidence="8">
    <location>
        <position position="189"/>
    </location>
</feature>
<dbReference type="Pfam" id="PF20985">
    <property type="entry name" value="Legum_prodom"/>
    <property type="match status" value="1"/>
</dbReference>
<reference evidence="11 12" key="1">
    <citation type="submission" date="2017-12" db="EMBL/GenBank/DDBJ databases">
        <title>Sequencing, de novo assembly and annotation of complete genome of a new Thraustochytrid species, strain FCC1311.</title>
        <authorList>
            <person name="Sedici K."/>
            <person name="Godart F."/>
            <person name="Aiese Cigliano R."/>
            <person name="Sanseverino W."/>
            <person name="Barakat M."/>
            <person name="Ortet P."/>
            <person name="Marechal E."/>
            <person name="Cagnac O."/>
            <person name="Amato A."/>
        </authorList>
    </citation>
    <scope>NUCLEOTIDE SEQUENCE [LARGE SCALE GENOMIC DNA]</scope>
</reference>
<keyword evidence="5 9" id="KW-0732">Signal</keyword>
<keyword evidence="6" id="KW-0378">Hydrolase</keyword>
<keyword evidence="7" id="KW-0788">Thiol protease</keyword>
<dbReference type="Gene3D" id="3.40.50.1460">
    <property type="match status" value="1"/>
</dbReference>
<evidence type="ECO:0000256" key="2">
    <source>
        <dbReference type="ARBA" id="ARBA00009941"/>
    </source>
</evidence>
<feature type="domain" description="Legumain prodomain" evidence="10">
    <location>
        <begin position="344"/>
        <end position="442"/>
    </location>
</feature>
<dbReference type="PRINTS" id="PR00776">
    <property type="entry name" value="HEMOGLOBNASE"/>
</dbReference>
<evidence type="ECO:0000256" key="7">
    <source>
        <dbReference type="ARBA" id="ARBA00022807"/>
    </source>
</evidence>
<keyword evidence="4" id="KW-0645">Protease</keyword>
<dbReference type="FunFam" id="3.40.50.1460:FF:000006">
    <property type="entry name" value="Legumain"/>
    <property type="match status" value="1"/>
</dbReference>
<evidence type="ECO:0000259" key="10">
    <source>
        <dbReference type="Pfam" id="PF20985"/>
    </source>
</evidence>
<dbReference type="EC" id="3.4.22.34" evidence="3"/>
<organism evidence="11 12">
    <name type="scientific">Hondaea fermentalgiana</name>
    <dbReference type="NCBI Taxonomy" id="2315210"/>
    <lineage>
        <taxon>Eukaryota</taxon>
        <taxon>Sar</taxon>
        <taxon>Stramenopiles</taxon>
        <taxon>Bigyra</taxon>
        <taxon>Labyrinthulomycetes</taxon>
        <taxon>Thraustochytrida</taxon>
        <taxon>Thraustochytriidae</taxon>
        <taxon>Hondaea</taxon>
    </lineage>
</organism>
<accession>A0A2R5G7W0</accession>
<protein>
    <recommendedName>
        <fullName evidence="3">legumain</fullName>
        <ecNumber evidence="3">3.4.22.34</ecNumber>
    </recommendedName>
</protein>
<dbReference type="GO" id="GO:0006624">
    <property type="term" value="P:vacuolar protein processing"/>
    <property type="evidence" value="ECO:0007669"/>
    <property type="project" value="TreeGrafter"/>
</dbReference>
<keyword evidence="12" id="KW-1185">Reference proteome</keyword>
<evidence type="ECO:0000256" key="8">
    <source>
        <dbReference type="PIRSR" id="PIRSR019663-1"/>
    </source>
</evidence>